<comment type="function">
    <text evidence="2">Necessary for formate dehydrogenase activity.</text>
</comment>
<sequence>MSTILEPGQIEASAVMPPFLHLPPANLFEVRAARLEQLAEGNALGDYLRLVARLCCVQQQLVDNPPAGVPVAEERQRLCISHGLPPLAADSLVREGPWLVWLQALLEHFNGETRGPLGEALQVLRGSDDSQRKGWGIALLAGQYDAVPPALVPFLGAALQAAWSCWLLALPTPELKPAGSLAQCPACSSPAMAGVVRNRGKHNGLRYLVCSLCACEWHVVRVKCVYCESSKDLRYTSLEDDRHAPGKAPLRAECCPGCESYLKHNYLENDAAAEPLADDLASLVLDMRLDEEGFHRLAPNLMLAPG</sequence>
<evidence type="ECO:0000256" key="2">
    <source>
        <dbReference type="HAMAP-Rule" id="MF_00611"/>
    </source>
</evidence>
<dbReference type="Pfam" id="PF24859">
    <property type="entry name" value="FdhE_central"/>
    <property type="match status" value="1"/>
</dbReference>
<dbReference type="SUPFAM" id="SSF144020">
    <property type="entry name" value="FdhE-like"/>
    <property type="match status" value="1"/>
</dbReference>
<dbReference type="Pfam" id="PF04216">
    <property type="entry name" value="FdhE_N"/>
    <property type="match status" value="1"/>
</dbReference>
<evidence type="ECO:0000259" key="3">
    <source>
        <dbReference type="Pfam" id="PF04216"/>
    </source>
</evidence>
<dbReference type="Gene3D" id="3.90.1670.10">
    <property type="entry name" value="FdhE-like domain"/>
    <property type="match status" value="1"/>
</dbReference>
<feature type="domain" description="FdhE N-terminal" evidence="3">
    <location>
        <begin position="17"/>
        <end position="178"/>
    </location>
</feature>
<evidence type="ECO:0000313" key="6">
    <source>
        <dbReference type="EMBL" id="MVF52117.1"/>
    </source>
</evidence>
<protein>
    <recommendedName>
        <fullName evidence="2">Protein FdhE homolog</fullName>
    </recommendedName>
</protein>
<dbReference type="CDD" id="cd16341">
    <property type="entry name" value="FdhE"/>
    <property type="match status" value="1"/>
</dbReference>
<dbReference type="InterPro" id="IPR056796">
    <property type="entry name" value="FdhE_C"/>
</dbReference>
<evidence type="ECO:0000256" key="1">
    <source>
        <dbReference type="ARBA" id="ARBA00022490"/>
    </source>
</evidence>
<comment type="similarity">
    <text evidence="2">Belongs to the FdhE family.</text>
</comment>
<name>A0A7X3JTG1_9PSED</name>
<dbReference type="Proteomes" id="UP000440965">
    <property type="component" value="Unassembled WGS sequence"/>
</dbReference>
<dbReference type="PANTHER" id="PTHR37689:SF1">
    <property type="entry name" value="PROTEIN FDHE"/>
    <property type="match status" value="1"/>
</dbReference>
<dbReference type="Pfam" id="PF24860">
    <property type="entry name" value="FdhE_C"/>
    <property type="match status" value="1"/>
</dbReference>
<dbReference type="InterPro" id="IPR056797">
    <property type="entry name" value="FdhE_central"/>
</dbReference>
<dbReference type="InterPro" id="IPR024064">
    <property type="entry name" value="FdhE-like_sf"/>
</dbReference>
<evidence type="ECO:0000259" key="4">
    <source>
        <dbReference type="Pfam" id="PF24859"/>
    </source>
</evidence>
<dbReference type="EMBL" id="WEIK01000026">
    <property type="protein sequence ID" value="MVF52117.1"/>
    <property type="molecule type" value="Genomic_DNA"/>
</dbReference>
<reference evidence="6 7" key="1">
    <citation type="submission" date="2019-10" db="EMBL/GenBank/DDBJ databases">
        <title>XDR Pseudomonas monteilii producing IMP-16 from LCR.</title>
        <authorList>
            <person name="Ballaben A."/>
            <person name="Doi Y."/>
        </authorList>
    </citation>
    <scope>NUCLEOTIDE SEQUENCE [LARGE SCALE GENOMIC DNA]</scope>
    <source>
        <strain evidence="6 7">597/14</strain>
    </source>
</reference>
<dbReference type="NCBIfam" id="TIGR01562">
    <property type="entry name" value="FdhE"/>
    <property type="match status" value="1"/>
</dbReference>
<dbReference type="GO" id="GO:0008199">
    <property type="term" value="F:ferric iron binding"/>
    <property type="evidence" value="ECO:0007669"/>
    <property type="project" value="TreeGrafter"/>
</dbReference>
<proteinExistence type="inferred from homology"/>
<comment type="caution">
    <text evidence="6">The sequence shown here is derived from an EMBL/GenBank/DDBJ whole genome shotgun (WGS) entry which is preliminary data.</text>
</comment>
<gene>
    <name evidence="2 6" type="primary">fdhE</name>
    <name evidence="6" type="ORF">F9Z43_23005</name>
</gene>
<dbReference type="InterPro" id="IPR056774">
    <property type="entry name" value="FdhE_N"/>
</dbReference>
<dbReference type="HAMAP" id="MF_00611">
    <property type="entry name" value="FdeH"/>
    <property type="match status" value="1"/>
</dbReference>
<feature type="domain" description="FdhE central" evidence="4">
    <location>
        <begin position="184"/>
        <end position="221"/>
    </location>
</feature>
<accession>A0A7X3JTG1</accession>
<dbReference type="AlphaFoldDB" id="A0A7X3JTG1"/>
<organism evidence="6 7">
    <name type="scientific">Pseudomonas monteilii</name>
    <dbReference type="NCBI Taxonomy" id="76759"/>
    <lineage>
        <taxon>Bacteria</taxon>
        <taxon>Pseudomonadati</taxon>
        <taxon>Pseudomonadota</taxon>
        <taxon>Gammaproteobacteria</taxon>
        <taxon>Pseudomonadales</taxon>
        <taxon>Pseudomonadaceae</taxon>
        <taxon>Pseudomonas</taxon>
    </lineage>
</organism>
<dbReference type="GO" id="GO:0005829">
    <property type="term" value="C:cytosol"/>
    <property type="evidence" value="ECO:0007669"/>
    <property type="project" value="TreeGrafter"/>
</dbReference>
<dbReference type="GO" id="GO:0051604">
    <property type="term" value="P:protein maturation"/>
    <property type="evidence" value="ECO:0007669"/>
    <property type="project" value="TreeGrafter"/>
</dbReference>
<evidence type="ECO:0000259" key="5">
    <source>
        <dbReference type="Pfam" id="PF24860"/>
    </source>
</evidence>
<dbReference type="PIRSF" id="PIRSF018296">
    <property type="entry name" value="Format_dh_formtn"/>
    <property type="match status" value="1"/>
</dbReference>
<dbReference type="RefSeq" id="WP_156867943.1">
    <property type="nucleotide sequence ID" value="NZ_JBFUNT010000013.1"/>
</dbReference>
<dbReference type="PANTHER" id="PTHR37689">
    <property type="entry name" value="PROTEIN FDHE"/>
    <property type="match status" value="1"/>
</dbReference>
<feature type="domain" description="FdhE C-terminal" evidence="5">
    <location>
        <begin position="222"/>
        <end position="303"/>
    </location>
</feature>
<keyword evidence="1 2" id="KW-0963">Cytoplasm</keyword>
<comment type="subcellular location">
    <subcellularLocation>
        <location evidence="2">Cytoplasm</location>
    </subcellularLocation>
</comment>
<dbReference type="InterPro" id="IPR006452">
    <property type="entry name" value="Formate_DH_accessory"/>
</dbReference>
<evidence type="ECO:0000313" key="7">
    <source>
        <dbReference type="Proteomes" id="UP000440965"/>
    </source>
</evidence>